<dbReference type="AlphaFoldDB" id="A0A8J8WC32"/>
<evidence type="ECO:0000256" key="1">
    <source>
        <dbReference type="SAM" id="MobiDB-lite"/>
    </source>
</evidence>
<gene>
    <name evidence="2" type="ORF">GWK47_026930</name>
</gene>
<accession>A0A8J8WC32</accession>
<sequence>MMTNQEDQKSSSSPNGSQDVEEGWAASIPSCCQETRNLFAGKGRCFLRPQTRRGCRFLICGAARVLAASSSNTSAVVSDEEYGAVEERVLRSGRNGPRRTSSLPHWRPRWIETKLTDRSATYVLTEAAVA</sequence>
<protein>
    <submittedName>
        <fullName evidence="2">Uncharacterized protein</fullName>
    </submittedName>
</protein>
<proteinExistence type="predicted"/>
<name>A0A8J8WC32_CHIOP</name>
<keyword evidence="3" id="KW-1185">Reference proteome</keyword>
<feature type="region of interest" description="Disordered" evidence="1">
    <location>
        <begin position="1"/>
        <end position="22"/>
    </location>
</feature>
<reference evidence="2" key="1">
    <citation type="submission" date="2020-07" db="EMBL/GenBank/DDBJ databases">
        <title>The High-quality genome of the commercially important snow crab, Chionoecetes opilio.</title>
        <authorList>
            <person name="Jeong J.-H."/>
            <person name="Ryu S."/>
        </authorList>
    </citation>
    <scope>NUCLEOTIDE SEQUENCE</scope>
    <source>
        <strain evidence="2">MADBK_172401_WGS</strain>
        <tissue evidence="2">Digestive gland</tissue>
    </source>
</reference>
<dbReference type="EMBL" id="JACEEZ010026022">
    <property type="protein sequence ID" value="KAG0695384.1"/>
    <property type="molecule type" value="Genomic_DNA"/>
</dbReference>
<evidence type="ECO:0000313" key="3">
    <source>
        <dbReference type="Proteomes" id="UP000770661"/>
    </source>
</evidence>
<organism evidence="2 3">
    <name type="scientific">Chionoecetes opilio</name>
    <name type="common">Atlantic snow crab</name>
    <name type="synonym">Cancer opilio</name>
    <dbReference type="NCBI Taxonomy" id="41210"/>
    <lineage>
        <taxon>Eukaryota</taxon>
        <taxon>Metazoa</taxon>
        <taxon>Ecdysozoa</taxon>
        <taxon>Arthropoda</taxon>
        <taxon>Crustacea</taxon>
        <taxon>Multicrustacea</taxon>
        <taxon>Malacostraca</taxon>
        <taxon>Eumalacostraca</taxon>
        <taxon>Eucarida</taxon>
        <taxon>Decapoda</taxon>
        <taxon>Pleocyemata</taxon>
        <taxon>Brachyura</taxon>
        <taxon>Eubrachyura</taxon>
        <taxon>Majoidea</taxon>
        <taxon>Majidae</taxon>
        <taxon>Chionoecetes</taxon>
    </lineage>
</organism>
<feature type="compositionally biased region" description="Polar residues" evidence="1">
    <location>
        <begin position="1"/>
        <end position="18"/>
    </location>
</feature>
<dbReference type="Proteomes" id="UP000770661">
    <property type="component" value="Unassembled WGS sequence"/>
</dbReference>
<evidence type="ECO:0000313" key="2">
    <source>
        <dbReference type="EMBL" id="KAG0695384.1"/>
    </source>
</evidence>
<comment type="caution">
    <text evidence="2">The sequence shown here is derived from an EMBL/GenBank/DDBJ whole genome shotgun (WGS) entry which is preliminary data.</text>
</comment>